<sequence length="134" mass="14227">MTKSSNESRALAWVRLANGGALGSLQRQARASGIKNGMAYFVLCLPSCTTPVPSLLVVTLLSGGKEQLSATMDGWHGQRTASSPCMCVCVCVCVGQQRAQWKPPRVLFEQSAVGRVTNDATCGETRAVELLPLS</sequence>
<dbReference type="Proteomes" id="UP001232148">
    <property type="component" value="Unassembled WGS sequence"/>
</dbReference>
<protein>
    <submittedName>
        <fullName evidence="1">Uncharacterized protein</fullName>
    </submittedName>
</protein>
<organism evidence="1 2">
    <name type="scientific">Colletotrichum zoysiae</name>
    <dbReference type="NCBI Taxonomy" id="1216348"/>
    <lineage>
        <taxon>Eukaryota</taxon>
        <taxon>Fungi</taxon>
        <taxon>Dikarya</taxon>
        <taxon>Ascomycota</taxon>
        <taxon>Pezizomycotina</taxon>
        <taxon>Sordariomycetes</taxon>
        <taxon>Hypocreomycetidae</taxon>
        <taxon>Glomerellales</taxon>
        <taxon>Glomerellaceae</taxon>
        <taxon>Colletotrichum</taxon>
        <taxon>Colletotrichum graminicola species complex</taxon>
    </lineage>
</organism>
<proteinExistence type="predicted"/>
<comment type="caution">
    <text evidence="1">The sequence shown here is derived from an EMBL/GenBank/DDBJ whole genome shotgun (WGS) entry which is preliminary data.</text>
</comment>
<accession>A0AAD9HUH4</accession>
<evidence type="ECO:0000313" key="2">
    <source>
        <dbReference type="Proteomes" id="UP001232148"/>
    </source>
</evidence>
<gene>
    <name evidence="1" type="ORF">LX32DRAFT_441635</name>
</gene>
<evidence type="ECO:0000313" key="1">
    <source>
        <dbReference type="EMBL" id="KAK2034134.1"/>
    </source>
</evidence>
<dbReference type="AlphaFoldDB" id="A0AAD9HUH4"/>
<keyword evidence="2" id="KW-1185">Reference proteome</keyword>
<reference evidence="1" key="1">
    <citation type="submission" date="2021-06" db="EMBL/GenBank/DDBJ databases">
        <title>Comparative genomics, transcriptomics and evolutionary studies reveal genomic signatures of adaptation to plant cell wall in hemibiotrophic fungi.</title>
        <authorList>
            <consortium name="DOE Joint Genome Institute"/>
            <person name="Baroncelli R."/>
            <person name="Diaz J.F."/>
            <person name="Benocci T."/>
            <person name="Peng M."/>
            <person name="Battaglia E."/>
            <person name="Haridas S."/>
            <person name="Andreopoulos W."/>
            <person name="Labutti K."/>
            <person name="Pangilinan J."/>
            <person name="Floch G.L."/>
            <person name="Makela M.R."/>
            <person name="Henrissat B."/>
            <person name="Grigoriev I.V."/>
            <person name="Crouch J.A."/>
            <person name="De Vries R.P."/>
            <person name="Sukno S.A."/>
            <person name="Thon M.R."/>
        </authorList>
    </citation>
    <scope>NUCLEOTIDE SEQUENCE</scope>
    <source>
        <strain evidence="1">MAFF235873</strain>
    </source>
</reference>
<name>A0AAD9HUH4_9PEZI</name>
<dbReference type="EMBL" id="MU842816">
    <property type="protein sequence ID" value="KAK2034134.1"/>
    <property type="molecule type" value="Genomic_DNA"/>
</dbReference>